<dbReference type="RefSeq" id="XP_004177838.1">
    <property type="nucleotide sequence ID" value="XM_004177790.1"/>
</dbReference>
<feature type="region of interest" description="Disordered" evidence="5">
    <location>
        <begin position="177"/>
        <end position="220"/>
    </location>
</feature>
<comment type="subcellular location">
    <subcellularLocation>
        <location evidence="1">Nucleus</location>
    </subcellularLocation>
</comment>
<name>I2GW17_HENB6</name>
<feature type="region of interest" description="Disordered" evidence="5">
    <location>
        <begin position="1"/>
        <end position="106"/>
    </location>
</feature>
<feature type="coiled-coil region" evidence="4">
    <location>
        <begin position="128"/>
        <end position="175"/>
    </location>
</feature>
<feature type="compositionally biased region" description="Acidic residues" evidence="5">
    <location>
        <begin position="14"/>
        <end position="23"/>
    </location>
</feature>
<evidence type="ECO:0000256" key="2">
    <source>
        <dbReference type="ARBA" id="ARBA00022763"/>
    </source>
</evidence>
<proteinExistence type="predicted"/>
<dbReference type="InParanoid" id="I2GW17"/>
<dbReference type="KEGG" id="tbl:TBLA_0A05260"/>
<dbReference type="HOGENOM" id="CLU_383646_0_0_1"/>
<dbReference type="AlphaFoldDB" id="I2GW17"/>
<evidence type="ECO:0008006" key="8">
    <source>
        <dbReference type="Google" id="ProtNLM"/>
    </source>
</evidence>
<dbReference type="GO" id="GO:0000077">
    <property type="term" value="P:DNA damage checkpoint signaling"/>
    <property type="evidence" value="ECO:0007669"/>
    <property type="project" value="EnsemblFungi"/>
</dbReference>
<reference evidence="6 7" key="1">
    <citation type="journal article" date="2011" name="Proc. Natl. Acad. Sci. U.S.A.">
        <title>Evolutionary erosion of yeast sex chromosomes by mating-type switching accidents.</title>
        <authorList>
            <person name="Gordon J.L."/>
            <person name="Armisen D."/>
            <person name="Proux-Wera E."/>
            <person name="Oheigeartaigh S.S."/>
            <person name="Byrne K.P."/>
            <person name="Wolfe K.H."/>
        </authorList>
    </citation>
    <scope>NUCLEOTIDE SEQUENCE [LARGE SCALE GENOMIC DNA]</scope>
    <source>
        <strain evidence="7">ATCC 34711 / CBS 6284 / DSM 70876 / NBRC 10599 / NRRL Y-10934 / UCD 77-7</strain>
    </source>
</reference>
<feature type="compositionally biased region" description="Low complexity" evidence="5">
    <location>
        <begin position="1"/>
        <end position="13"/>
    </location>
</feature>
<gene>
    <name evidence="6" type="primary">TBLA0A05260</name>
    <name evidence="6" type="ORF">TBLA_0A05260</name>
</gene>
<feature type="compositionally biased region" description="Low complexity" evidence="5">
    <location>
        <begin position="66"/>
        <end position="77"/>
    </location>
</feature>
<dbReference type="eggNOG" id="ENOG502QQI0">
    <property type="taxonomic scope" value="Eukaryota"/>
</dbReference>
<evidence type="ECO:0000256" key="1">
    <source>
        <dbReference type="ARBA" id="ARBA00004123"/>
    </source>
</evidence>
<keyword evidence="7" id="KW-1185">Reference proteome</keyword>
<dbReference type="STRING" id="1071380.I2GW17"/>
<feature type="compositionally biased region" description="Low complexity" evidence="5">
    <location>
        <begin position="88"/>
        <end position="105"/>
    </location>
</feature>
<organism evidence="6 7">
    <name type="scientific">Henningerozyma blattae (strain ATCC 34711 / CBS 6284 / DSM 70876 / NBRC 10599 / NRRL Y-10934 / UCD 77-7)</name>
    <name type="common">Yeast</name>
    <name type="synonym">Tetrapisispora blattae</name>
    <dbReference type="NCBI Taxonomy" id="1071380"/>
    <lineage>
        <taxon>Eukaryota</taxon>
        <taxon>Fungi</taxon>
        <taxon>Dikarya</taxon>
        <taxon>Ascomycota</taxon>
        <taxon>Saccharomycotina</taxon>
        <taxon>Saccharomycetes</taxon>
        <taxon>Saccharomycetales</taxon>
        <taxon>Saccharomycetaceae</taxon>
        <taxon>Henningerozyma</taxon>
    </lineage>
</organism>
<feature type="compositionally biased region" description="Polar residues" evidence="5">
    <location>
        <begin position="78"/>
        <end position="87"/>
    </location>
</feature>
<keyword evidence="3" id="KW-0539">Nucleus</keyword>
<dbReference type="GO" id="GO:0007004">
    <property type="term" value="P:telomere maintenance via telomerase"/>
    <property type="evidence" value="ECO:0007669"/>
    <property type="project" value="EnsemblFungi"/>
</dbReference>
<dbReference type="GO" id="GO:0045184">
    <property type="term" value="P:establishment of protein localization"/>
    <property type="evidence" value="ECO:0007669"/>
    <property type="project" value="EnsemblFungi"/>
</dbReference>
<feature type="compositionally biased region" description="Polar residues" evidence="5">
    <location>
        <begin position="184"/>
        <end position="220"/>
    </location>
</feature>
<accession>I2GW17</accession>
<feature type="compositionally biased region" description="Polar residues" evidence="5">
    <location>
        <begin position="34"/>
        <end position="59"/>
    </location>
</feature>
<dbReference type="GO" id="GO:0070310">
    <property type="term" value="C:ATR-ATRIP complex"/>
    <property type="evidence" value="ECO:0007669"/>
    <property type="project" value="EnsemblFungi"/>
</dbReference>
<keyword evidence="2" id="KW-0227">DNA damage</keyword>
<evidence type="ECO:0000256" key="4">
    <source>
        <dbReference type="SAM" id="Coils"/>
    </source>
</evidence>
<dbReference type="InterPro" id="IPR018622">
    <property type="entry name" value="DNA_damage_chkpnt_Lcd1"/>
</dbReference>
<dbReference type="OrthoDB" id="4078000at2759"/>
<dbReference type="GO" id="GO:0003684">
    <property type="term" value="F:damaged DNA binding"/>
    <property type="evidence" value="ECO:0007669"/>
    <property type="project" value="EnsemblFungi"/>
</dbReference>
<evidence type="ECO:0000313" key="7">
    <source>
        <dbReference type="Proteomes" id="UP000002866"/>
    </source>
</evidence>
<dbReference type="GO" id="GO:0000228">
    <property type="term" value="C:nuclear chromosome"/>
    <property type="evidence" value="ECO:0007669"/>
    <property type="project" value="EnsemblFungi"/>
</dbReference>
<dbReference type="Proteomes" id="UP000002866">
    <property type="component" value="Chromosome 1"/>
</dbReference>
<evidence type="ECO:0000256" key="5">
    <source>
        <dbReference type="SAM" id="MobiDB-lite"/>
    </source>
</evidence>
<evidence type="ECO:0000256" key="3">
    <source>
        <dbReference type="ARBA" id="ARBA00023242"/>
    </source>
</evidence>
<dbReference type="GeneID" id="14493302"/>
<keyword evidence="4" id="KW-0175">Coiled coil</keyword>
<dbReference type="EMBL" id="HE806316">
    <property type="protein sequence ID" value="CCH58319.1"/>
    <property type="molecule type" value="Genomic_DNA"/>
</dbReference>
<protein>
    <recommendedName>
        <fullName evidence="8">DNA damage checkpoint protein LCD1</fullName>
    </recommendedName>
</protein>
<sequence>MSLSNSHNSSFGSDSDDEDEDLLMELSLRPPKSGFTQSGTQVSNATQNIPRTINNSHTKPLTRVIPPQTLPFTTTQPANSRAKTSPPNNTNYNTNNNDSTNNNNNASLLSKFTRAQGEASMLRDKINLINQEKDIERKNHLKDKEEAEKKYQQEIEDLKNQIQSLRDERQFLILDAKRKDLSARTPNNGKTKQPDTQNTSIQGSSSINNHSASTQDTTILASSPMVKKRKKVIEEPPIFVKIVPNRHVGDENALLFDYLIRAKIMGCKFTTLEILNRICFDYIKEFSFKNSNVTFKKGDSIGENYIKLLLEYKKSVVLNKFIDLLLENTALLIQAISVKKNESDDKEARESKLAIPFLLHLMFEIISFRPSAVFPTTIKELYLFICDLIRRNEKVLKKSSNTDSNDLNFIISQIQPAIFQFEFLEILIINYSFDLIEKIMKILQSYKINVIYSFFIEYINESQLADQSNGSNDRDNYNTSNIFLKNLDYLYKISICKSYKPIINVVFNIISILKIFSSILVRLKVLEEQDPKILSSNNDKSILNNLSSGWWLTCTMRLYELLKENTNFEQINNYIEDNETKLTNNCNDQHDGNNENKEINYYFTISKFNDIFSLNRNIGSNLLGEKITSLIDKDKLRGTPNPIHKDDIREIEKDLSFKFKVELWLLKLKDEILTILESLLEIYSPTLIKNVAIDKNSMLIELSKFIANEQEIMITQNLIKDSVNLRDRMDLIEHTLIIIYQILTFHKDEINIEQFKKVEIELVVALSRIIDDRCWKNNDSSNTDVCIGVISNRLNEIKISNEVNLFDDELENMPKYVREEYKAMLKMEEDKINQINYGEHCRRIARSILDSKLDKIISMQDMDSLYVSMGK</sequence>
<dbReference type="FunCoup" id="I2GW17">
    <property type="interactions" value="193"/>
</dbReference>
<dbReference type="OMA" id="IFQYELI"/>
<dbReference type="Pfam" id="PF09798">
    <property type="entry name" value="LCD1"/>
    <property type="match status" value="1"/>
</dbReference>
<evidence type="ECO:0000313" key="6">
    <source>
        <dbReference type="EMBL" id="CCH58319.1"/>
    </source>
</evidence>